<dbReference type="Gene3D" id="3.40.50.1390">
    <property type="entry name" value="Resolvase, N-terminal catalytic domain"/>
    <property type="match status" value="1"/>
</dbReference>
<dbReference type="SMART" id="SM00857">
    <property type="entry name" value="Resolvase"/>
    <property type="match status" value="1"/>
</dbReference>
<evidence type="ECO:0000313" key="5">
    <source>
        <dbReference type="Proteomes" id="UP000332515"/>
    </source>
</evidence>
<dbReference type="SUPFAM" id="SSF53041">
    <property type="entry name" value="Resolvase-like"/>
    <property type="match status" value="1"/>
</dbReference>
<accession>A0A6A7XZA8</accession>
<comment type="caution">
    <text evidence="4">The sequence shown here is derived from an EMBL/GenBank/DDBJ whole genome shotgun (WGS) entry which is preliminary data.</text>
</comment>
<name>A0A6A7XZA8_9HYPH</name>
<dbReference type="GO" id="GO:0003677">
    <property type="term" value="F:DNA binding"/>
    <property type="evidence" value="ECO:0007669"/>
    <property type="project" value="UniProtKB-KW"/>
</dbReference>
<dbReference type="EMBL" id="VWNA01000001">
    <property type="protein sequence ID" value="MQT12024.1"/>
    <property type="molecule type" value="Genomic_DNA"/>
</dbReference>
<dbReference type="Pfam" id="PF00239">
    <property type="entry name" value="Resolvase"/>
    <property type="match status" value="1"/>
</dbReference>
<gene>
    <name evidence="4" type="ORF">F0357_04935</name>
</gene>
<evidence type="ECO:0000256" key="2">
    <source>
        <dbReference type="ARBA" id="ARBA00023172"/>
    </source>
</evidence>
<proteinExistence type="predicted"/>
<dbReference type="InterPro" id="IPR036162">
    <property type="entry name" value="Resolvase-like_N_sf"/>
</dbReference>
<evidence type="ECO:0000259" key="3">
    <source>
        <dbReference type="SMART" id="SM00857"/>
    </source>
</evidence>
<dbReference type="AlphaFoldDB" id="A0A6A7XZA8"/>
<protein>
    <recommendedName>
        <fullName evidence="3">Resolvase/invertase-type recombinase catalytic domain-containing protein</fullName>
    </recommendedName>
</protein>
<evidence type="ECO:0000313" key="4">
    <source>
        <dbReference type="EMBL" id="MQT12024.1"/>
    </source>
</evidence>
<dbReference type="PANTHER" id="PTHR30461:SF2">
    <property type="entry name" value="SERINE RECOMBINASE PINE-RELATED"/>
    <property type="match status" value="1"/>
</dbReference>
<dbReference type="Proteomes" id="UP000332515">
    <property type="component" value="Unassembled WGS sequence"/>
</dbReference>
<dbReference type="InterPro" id="IPR050639">
    <property type="entry name" value="SSR_resolvase"/>
</dbReference>
<keyword evidence="2" id="KW-0233">DNA recombination</keyword>
<evidence type="ECO:0000256" key="1">
    <source>
        <dbReference type="ARBA" id="ARBA00023125"/>
    </source>
</evidence>
<keyword evidence="1" id="KW-0238">DNA-binding</keyword>
<dbReference type="GO" id="GO:0000150">
    <property type="term" value="F:DNA strand exchange activity"/>
    <property type="evidence" value="ECO:0007669"/>
    <property type="project" value="InterPro"/>
</dbReference>
<reference evidence="4 5" key="1">
    <citation type="submission" date="2019-09" db="EMBL/GenBank/DDBJ databases">
        <title>Segnochrobactrum spirostomi gen. nov., sp. nov., isolated from the ciliate Spirostomum cf. yagiui and description of a novel family, Segnochrobactraceae fam. nov. within the order Rhizobiales of the class Alphaproteobacteria.</title>
        <authorList>
            <person name="Akter S."/>
            <person name="Shazib S.U.A."/>
            <person name="Shin M.K."/>
        </authorList>
    </citation>
    <scope>NUCLEOTIDE SEQUENCE [LARGE SCALE GENOMIC DNA]</scope>
    <source>
        <strain evidence="4 5">Sp-1</strain>
    </source>
</reference>
<sequence length="252" mass="28277">MSARKPRLIPAIALLRVSTSKQEKEGHGLDLQRTRIDEYAKHAGFKIEKVFREQASAFGSSESSRAILREAIEYSRKTGMPIIVDELSRFARNYDTLKKYIEDGTLKLISAKSGEHAPSATILGEAARAQKETEVLRMTTREALQLRRQQGRKLGNPRNLEVAQINGAAANAHAATERAQELLPVIRQLKASGKTTHAEIAEGLNSLGFRTPRNARWTKDNVRRIVERVEKLESAESEAQRIARNPDWGKWS</sequence>
<feature type="domain" description="Resolvase/invertase-type recombinase catalytic" evidence="3">
    <location>
        <begin position="11"/>
        <end position="153"/>
    </location>
</feature>
<organism evidence="4 5">
    <name type="scientific">Segnochrobactrum spirostomi</name>
    <dbReference type="NCBI Taxonomy" id="2608987"/>
    <lineage>
        <taxon>Bacteria</taxon>
        <taxon>Pseudomonadati</taxon>
        <taxon>Pseudomonadota</taxon>
        <taxon>Alphaproteobacteria</taxon>
        <taxon>Hyphomicrobiales</taxon>
        <taxon>Segnochrobactraceae</taxon>
        <taxon>Segnochrobactrum</taxon>
    </lineage>
</organism>
<keyword evidence="5" id="KW-1185">Reference proteome</keyword>
<dbReference type="RefSeq" id="WP_153479350.1">
    <property type="nucleotide sequence ID" value="NZ_VWNA01000001.1"/>
</dbReference>
<dbReference type="InterPro" id="IPR006119">
    <property type="entry name" value="Resolv_N"/>
</dbReference>
<dbReference type="PANTHER" id="PTHR30461">
    <property type="entry name" value="DNA-INVERTASE FROM LAMBDOID PROPHAGE"/>
    <property type="match status" value="1"/>
</dbReference>